<feature type="compositionally biased region" description="Pro residues" evidence="5">
    <location>
        <begin position="53"/>
        <end position="94"/>
    </location>
</feature>
<dbReference type="GO" id="GO:0005576">
    <property type="term" value="C:extracellular region"/>
    <property type="evidence" value="ECO:0007669"/>
    <property type="project" value="UniProtKB-SubCell"/>
</dbReference>
<feature type="region of interest" description="Disordered" evidence="5">
    <location>
        <begin position="45"/>
        <end position="99"/>
    </location>
</feature>
<dbReference type="InterPro" id="IPR032675">
    <property type="entry name" value="LRR_dom_sf"/>
</dbReference>
<keyword evidence="3 6" id="KW-0732">Signal</keyword>
<evidence type="ECO:0000256" key="5">
    <source>
        <dbReference type="SAM" id="MobiDB-lite"/>
    </source>
</evidence>
<comment type="subcellular location">
    <subcellularLocation>
        <location evidence="1">Secreted</location>
    </subcellularLocation>
</comment>
<evidence type="ECO:0000256" key="2">
    <source>
        <dbReference type="ARBA" id="ARBA00022525"/>
    </source>
</evidence>
<dbReference type="EMBL" id="JAGYWB010000006">
    <property type="protein sequence ID" value="KAI0518925.1"/>
    <property type="molecule type" value="Genomic_DNA"/>
</dbReference>
<dbReference type="SUPFAM" id="SSF52058">
    <property type="entry name" value="L domain-like"/>
    <property type="match status" value="1"/>
</dbReference>
<dbReference type="PANTHER" id="PTHR32093">
    <property type="entry name" value="LEUCINE-RICH REPEAT EXTENSIN-LIKE PROTEIN 3-RELATED"/>
    <property type="match status" value="1"/>
</dbReference>
<proteinExistence type="predicted"/>
<dbReference type="OrthoDB" id="676979at2759"/>
<evidence type="ECO:0000256" key="6">
    <source>
        <dbReference type="SAM" id="SignalP"/>
    </source>
</evidence>
<gene>
    <name evidence="7" type="ORF">KFK09_006362</name>
</gene>
<sequence>MEANLLQHPVSSTIFLLHAFLCFLLLSRPCNSSSNRQTLQIGIGIGIGGGTTPPSPESEPICPPPPPPPCPPPPSPKPRPPPLPPKPPSPPPGGLTPGDFPNLLQYRSYRVIQRFKRTIYSDPMKIIGTWNGPDLSKYKGFFLETPPRYKNITPTIASIDFNGFRLGAPTLAGFIDGFPDLALFHANSNSFGGTLPNLTKLPYLYELDFSNNKFSGEFPTAVLPLANLSFLDLRFNHFAGVVPPSIFLIQLGFLFLNNNLFSQPLPADLGRTGAAYLTLANNGFTGSIPSSICEANATLIEVLFLGNKLSGCLPAEIGQLRKATVFDAGFNKITGPIPPTLGCLRKVEQLNFAGNLLYGEIPDEVCKLGVDGGGRLLNLSLSDNYFTSLGKSCLNLLQRGILNIKKNCILGFADQRSPAECALFLARRNYCPWHDYVPCSNEWKNSALGGGNPASSSGYSSYSTLGKN</sequence>
<feature type="signal peptide" evidence="6">
    <location>
        <begin position="1"/>
        <end position="32"/>
    </location>
</feature>
<comment type="caution">
    <text evidence="7">The sequence shown here is derived from an EMBL/GenBank/DDBJ whole genome shotgun (WGS) entry which is preliminary data.</text>
</comment>
<dbReference type="Pfam" id="PF00560">
    <property type="entry name" value="LRR_1"/>
    <property type="match status" value="3"/>
</dbReference>
<dbReference type="AlphaFoldDB" id="A0A8T3BNV6"/>
<evidence type="ECO:0000256" key="3">
    <source>
        <dbReference type="ARBA" id="ARBA00022729"/>
    </source>
</evidence>
<organism evidence="7 8">
    <name type="scientific">Dendrobium nobile</name>
    <name type="common">Orchid</name>
    <dbReference type="NCBI Taxonomy" id="94219"/>
    <lineage>
        <taxon>Eukaryota</taxon>
        <taxon>Viridiplantae</taxon>
        <taxon>Streptophyta</taxon>
        <taxon>Embryophyta</taxon>
        <taxon>Tracheophyta</taxon>
        <taxon>Spermatophyta</taxon>
        <taxon>Magnoliopsida</taxon>
        <taxon>Liliopsida</taxon>
        <taxon>Asparagales</taxon>
        <taxon>Orchidaceae</taxon>
        <taxon>Epidendroideae</taxon>
        <taxon>Malaxideae</taxon>
        <taxon>Dendrobiinae</taxon>
        <taxon>Dendrobium</taxon>
    </lineage>
</organism>
<name>A0A8T3BNV6_DENNO</name>
<dbReference type="InterPro" id="IPR051582">
    <property type="entry name" value="LRR_extensin-like_regulator"/>
</dbReference>
<keyword evidence="4" id="KW-0677">Repeat</keyword>
<feature type="chain" id="PRO_5035750946" evidence="6">
    <location>
        <begin position="33"/>
        <end position="468"/>
    </location>
</feature>
<dbReference type="SMR" id="A0A8T3BNV6"/>
<reference evidence="7" key="1">
    <citation type="journal article" date="2022" name="Front. Genet.">
        <title>Chromosome-Scale Assembly of the Dendrobium nobile Genome Provides Insights Into the Molecular Mechanism of the Biosynthesis of the Medicinal Active Ingredient of Dendrobium.</title>
        <authorList>
            <person name="Xu Q."/>
            <person name="Niu S.-C."/>
            <person name="Li K.-L."/>
            <person name="Zheng P.-J."/>
            <person name="Zhang X.-J."/>
            <person name="Jia Y."/>
            <person name="Liu Y."/>
            <person name="Niu Y.-X."/>
            <person name="Yu L.-H."/>
            <person name="Chen D.-F."/>
            <person name="Zhang G.-Q."/>
        </authorList>
    </citation>
    <scope>NUCLEOTIDE SEQUENCE</scope>
    <source>
        <tissue evidence="7">Leaf</tissue>
    </source>
</reference>
<dbReference type="InterPro" id="IPR001611">
    <property type="entry name" value="Leu-rich_rpt"/>
</dbReference>
<evidence type="ECO:0000256" key="1">
    <source>
        <dbReference type="ARBA" id="ARBA00004613"/>
    </source>
</evidence>
<dbReference type="Gene3D" id="3.80.10.10">
    <property type="entry name" value="Ribonuclease Inhibitor"/>
    <property type="match status" value="1"/>
</dbReference>
<evidence type="ECO:0000313" key="8">
    <source>
        <dbReference type="Proteomes" id="UP000829196"/>
    </source>
</evidence>
<evidence type="ECO:0000256" key="4">
    <source>
        <dbReference type="ARBA" id="ARBA00022737"/>
    </source>
</evidence>
<accession>A0A8T3BNV6</accession>
<evidence type="ECO:0000313" key="7">
    <source>
        <dbReference type="EMBL" id="KAI0518925.1"/>
    </source>
</evidence>
<dbReference type="Proteomes" id="UP000829196">
    <property type="component" value="Unassembled WGS sequence"/>
</dbReference>
<keyword evidence="2" id="KW-0964">Secreted</keyword>
<dbReference type="PANTHER" id="PTHR32093:SF128">
    <property type="entry name" value="LEUCINE-RICH REPEAT-CONTAINING N-TERMINAL PLANT-TYPE DOMAIN-CONTAINING PROTEIN"/>
    <property type="match status" value="1"/>
</dbReference>
<protein>
    <submittedName>
        <fullName evidence="7">Uncharacterized protein</fullName>
    </submittedName>
</protein>
<keyword evidence="8" id="KW-1185">Reference proteome</keyword>